<gene>
    <name evidence="1" type="ORF">HPB47_027602</name>
</gene>
<evidence type="ECO:0000313" key="1">
    <source>
        <dbReference type="EMBL" id="KAG0425217.1"/>
    </source>
</evidence>
<accession>A0AC60PVG0</accession>
<reference evidence="1 2" key="1">
    <citation type="journal article" date="2020" name="Cell">
        <title>Large-Scale Comparative Analyses of Tick Genomes Elucidate Their Genetic Diversity and Vector Capacities.</title>
        <authorList>
            <consortium name="Tick Genome and Microbiome Consortium (TIGMIC)"/>
            <person name="Jia N."/>
            <person name="Wang J."/>
            <person name="Shi W."/>
            <person name="Du L."/>
            <person name="Sun Y."/>
            <person name="Zhan W."/>
            <person name="Jiang J.F."/>
            <person name="Wang Q."/>
            <person name="Zhang B."/>
            <person name="Ji P."/>
            <person name="Bell-Sakyi L."/>
            <person name="Cui X.M."/>
            <person name="Yuan T.T."/>
            <person name="Jiang B.G."/>
            <person name="Yang W.F."/>
            <person name="Lam T.T."/>
            <person name="Chang Q.C."/>
            <person name="Ding S.J."/>
            <person name="Wang X.J."/>
            <person name="Zhu J.G."/>
            <person name="Ruan X.D."/>
            <person name="Zhao L."/>
            <person name="Wei J.T."/>
            <person name="Ye R.Z."/>
            <person name="Que T.C."/>
            <person name="Du C.H."/>
            <person name="Zhou Y.H."/>
            <person name="Cheng J.X."/>
            <person name="Dai P.F."/>
            <person name="Guo W.B."/>
            <person name="Han X.H."/>
            <person name="Huang E.J."/>
            <person name="Li L.F."/>
            <person name="Wei W."/>
            <person name="Gao Y.C."/>
            <person name="Liu J.Z."/>
            <person name="Shao H.Z."/>
            <person name="Wang X."/>
            <person name="Wang C.C."/>
            <person name="Yang T.C."/>
            <person name="Huo Q.B."/>
            <person name="Li W."/>
            <person name="Chen H.Y."/>
            <person name="Chen S.E."/>
            <person name="Zhou L.G."/>
            <person name="Ni X.B."/>
            <person name="Tian J.H."/>
            <person name="Sheng Y."/>
            <person name="Liu T."/>
            <person name="Pan Y.S."/>
            <person name="Xia L.Y."/>
            <person name="Li J."/>
            <person name="Zhao F."/>
            <person name="Cao W.C."/>
        </authorList>
    </citation>
    <scope>NUCLEOTIDE SEQUENCE [LARGE SCALE GENOMIC DNA]</scope>
    <source>
        <strain evidence="1">Iper-2018</strain>
    </source>
</reference>
<name>A0AC60PVG0_IXOPE</name>
<sequence>MDTKVPALNRTSVVKFFARSRGSLEPKTPCGHHSSASNTGYAGKGPACKGSASSKPWPTTPEPPSPLKSLSPSSVTKRSGALRSESWSPSKPRNMGVTGTTGGSFFSANVPFVRRSDAKQTGFGLQRLPFEQAVARHTRAAISFETAVAFELKAVQRSHKTYSERLQWEAEDRERRKRKASTVCEPVTEKKIKLGEEKMCVERCLESSKAMMERAQGLIKMELRHKNMDEIESGQVLLAEANASLSANMAKLATVNEKLQRL</sequence>
<keyword evidence="2" id="KW-1185">Reference proteome</keyword>
<organism evidence="1 2">
    <name type="scientific">Ixodes persulcatus</name>
    <name type="common">Taiga tick</name>
    <dbReference type="NCBI Taxonomy" id="34615"/>
    <lineage>
        <taxon>Eukaryota</taxon>
        <taxon>Metazoa</taxon>
        <taxon>Ecdysozoa</taxon>
        <taxon>Arthropoda</taxon>
        <taxon>Chelicerata</taxon>
        <taxon>Arachnida</taxon>
        <taxon>Acari</taxon>
        <taxon>Parasitiformes</taxon>
        <taxon>Ixodida</taxon>
        <taxon>Ixodoidea</taxon>
        <taxon>Ixodidae</taxon>
        <taxon>Ixodinae</taxon>
        <taxon>Ixodes</taxon>
    </lineage>
</organism>
<evidence type="ECO:0000313" key="2">
    <source>
        <dbReference type="Proteomes" id="UP000805193"/>
    </source>
</evidence>
<dbReference type="EMBL" id="JABSTQ010009875">
    <property type="protein sequence ID" value="KAG0425217.1"/>
    <property type="molecule type" value="Genomic_DNA"/>
</dbReference>
<comment type="caution">
    <text evidence="1">The sequence shown here is derived from an EMBL/GenBank/DDBJ whole genome shotgun (WGS) entry which is preliminary data.</text>
</comment>
<proteinExistence type="predicted"/>
<dbReference type="Proteomes" id="UP000805193">
    <property type="component" value="Unassembled WGS sequence"/>
</dbReference>
<protein>
    <submittedName>
        <fullName evidence="1">Uncharacterized protein</fullName>
    </submittedName>
</protein>